<evidence type="ECO:0000256" key="1">
    <source>
        <dbReference type="ARBA" id="ARBA00000900"/>
    </source>
</evidence>
<dbReference type="PROSITE" id="PS52053">
    <property type="entry name" value="NEL"/>
    <property type="match status" value="1"/>
</dbReference>
<accession>A0A5E7WPW9</accession>
<feature type="domain" description="NEL" evidence="7">
    <location>
        <begin position="1364"/>
        <end position="1680"/>
    </location>
</feature>
<dbReference type="GO" id="GO:0005737">
    <property type="term" value="C:cytoplasm"/>
    <property type="evidence" value="ECO:0007669"/>
    <property type="project" value="TreeGrafter"/>
</dbReference>
<keyword evidence="6" id="KW-0964">Secreted</keyword>
<organism evidence="8 9">
    <name type="scientific">Pseudomonas fluorescens</name>
    <dbReference type="NCBI Taxonomy" id="294"/>
    <lineage>
        <taxon>Bacteria</taxon>
        <taxon>Pseudomonadati</taxon>
        <taxon>Pseudomonadota</taxon>
        <taxon>Gammaproteobacteria</taxon>
        <taxon>Pseudomonadales</taxon>
        <taxon>Pseudomonadaceae</taxon>
        <taxon>Pseudomonas</taxon>
    </lineage>
</organism>
<evidence type="ECO:0000259" key="7">
    <source>
        <dbReference type="PROSITE" id="PS52053"/>
    </source>
</evidence>
<dbReference type="GO" id="GO:0016567">
    <property type="term" value="P:protein ubiquitination"/>
    <property type="evidence" value="ECO:0007669"/>
    <property type="project" value="InterPro"/>
</dbReference>
<evidence type="ECO:0000313" key="9">
    <source>
        <dbReference type="Proteomes" id="UP000325645"/>
    </source>
</evidence>
<keyword evidence="4" id="KW-0677">Repeat</keyword>
<dbReference type="Pfam" id="PF20178">
    <property type="entry name" value="ToxA_N"/>
    <property type="match status" value="1"/>
</dbReference>
<dbReference type="EMBL" id="CABVJH010000011">
    <property type="protein sequence ID" value="VVQ37238.1"/>
    <property type="molecule type" value="Genomic_DNA"/>
</dbReference>
<keyword evidence="6" id="KW-0808">Transferase</keyword>
<dbReference type="Gene3D" id="1.20.58.360">
    <property type="entry name" value="Shigella T3SS effector IpaH defines"/>
    <property type="match status" value="1"/>
</dbReference>
<dbReference type="Gene3D" id="3.80.10.10">
    <property type="entry name" value="Ribonuclease Inhibitor"/>
    <property type="match status" value="1"/>
</dbReference>
<comment type="similarity">
    <text evidence="6">Belongs to the LRR-containing bacterial E3 ligase family.</text>
</comment>
<evidence type="ECO:0000256" key="3">
    <source>
        <dbReference type="ARBA" id="ARBA00022614"/>
    </source>
</evidence>
<dbReference type="Proteomes" id="UP000325645">
    <property type="component" value="Unassembled WGS sequence"/>
</dbReference>
<protein>
    <recommendedName>
        <fullName evidence="2">RING-type E3 ubiquitin transferase</fullName>
        <ecNumber evidence="2">2.3.2.27</ecNumber>
    </recommendedName>
</protein>
<keyword evidence="5" id="KW-0843">Virulence</keyword>
<feature type="active site" description="Glycyl thioester intermediate" evidence="6">
    <location>
        <position position="1461"/>
    </location>
</feature>
<dbReference type="PANTHER" id="PTHR48051:SF54">
    <property type="entry name" value="LEUCINE-RICH REPEAT-CONTAINING PROTEIN"/>
    <property type="match status" value="1"/>
</dbReference>
<reference evidence="8 9" key="1">
    <citation type="submission" date="2019-09" db="EMBL/GenBank/DDBJ databases">
        <authorList>
            <person name="Chandra G."/>
            <person name="Truman W A."/>
        </authorList>
    </citation>
    <scope>NUCLEOTIDE SEQUENCE [LARGE SCALE GENOMIC DNA]</scope>
    <source>
        <strain evidence="8">PS943</strain>
    </source>
</reference>
<dbReference type="InterPro" id="IPR046673">
    <property type="entry name" value="ToxA_N"/>
</dbReference>
<evidence type="ECO:0000256" key="5">
    <source>
        <dbReference type="ARBA" id="ARBA00023026"/>
    </source>
</evidence>
<gene>
    <name evidence="8" type="ORF">PS943_05199</name>
</gene>
<dbReference type="EC" id="2.3.2.27" evidence="2"/>
<comment type="PTM">
    <text evidence="6">Ubiquitinated in the presence of host E1 ubiquitin-activating enzyme, E2 ubiquitin-conjugating enzyme and ubiquitin.</text>
</comment>
<proteinExistence type="inferred from homology"/>
<keyword evidence="3" id="KW-0433">Leucine-rich repeat</keyword>
<dbReference type="RefSeq" id="WP_150658644.1">
    <property type="nucleotide sequence ID" value="NZ_CABVJH010000011.1"/>
</dbReference>
<dbReference type="InterPro" id="IPR032675">
    <property type="entry name" value="LRR_dom_sf"/>
</dbReference>
<dbReference type="GO" id="GO:0005576">
    <property type="term" value="C:extracellular region"/>
    <property type="evidence" value="ECO:0007669"/>
    <property type="project" value="UniProtKB-UniRule"/>
</dbReference>
<sequence>MSDAPTLGQNINKGRHYEFIKNTISDHFKGATVGRGRALAATRLKIEPWYTQVPAAHHDKLKAANLKAWSSQNKVDRLFEKLDLHSFAAPLLQAELKKRYGVEHDVKTTYVRLYLPKDFPWYVMDLLDGVTARTVSMLDAALHNFAKGEKVDTGSDFITKPDHRGHFVVLSIKRKMTIGQFQALCRELDIGARYKAYLESYLLPGDPLAKAVLQQTVTKSQKDALSVAVQLALMTGDIQYDAYKLIVALVKNEPLPLLNGKQMVCCDFSMMGTRMTGIVLLLPVMRDGQGIRRLIAYVPHDPDHPLKEYESTDAFITKLVRQLRENKVGTSSRQSYRQFFSQFVDQQQRGHFFANLAQGLTTIKWHDKGDRTDQRPAWREEPVPHLRLQFLSLPGPRDYWTYAFQQKLNKVLNDSREIAVSTADTDTKARWAWWDNFKKIVSDLFNVALLIATPFVPGLGELMMAYTVYQLTSDVIEGIVDVAEGLAVEAAEHMIGVVTDVIQLAGFAVGAELGNAFRLKLSPLVEGMKPVMLPNGKPTLWHPDLAPYEQQNVTLPADSKPNKHGLHRHAGQDILPLDDKLYIVEKVSQAPTSRTHRIKHPTRPGAYAPKVEHNGHGAWVHEAENPANWEGETLMRRLGHSVDRFSPNELEQIRISSGTEDTALRRMHVEHAAPAPVLADTIKRFSAYDAALVASENIRAGQPIDPASLWFEPMLTGLPGWPSARALEVFEKADLTGGSRKYGNANAKGANTLNMSLADVMSGKLPERVVGFLNETEVTALLGREVPGADRTQALRDRLADAVDGRKGEIIRRLYQAGERSSQAQVSLLRQTFPDLPLTLTKTVLTHATAGERQRMTDDNRLPLRIKTQAREFNLEASTARAYDGFYHDELVVADTERLALNTLKFHTDSFADLRIEVRDGNYDGTLRCSVGPDDAATVRRLIRDSRGQYEVLDGENKTLYEAGDFYESILRALPDDQRMAVGYMRGQGHLLKLWIMEKSAPAAERRTVMAEPPVRRVISIENKSLLRGPSWFFGEKTSEQRVKELFPKLTEQEAKTFVEALRAKGDPDLALDRLKDELNELRDMLAEWERKVLGYVSSDSGPGIDYYDFRSHGGRYLRERLLECFERKSEAFGERNTHPENGYTLDLSSEIGGPDLERWWKQVRKLADIRKYLDQITVLNLDKARFSVDRNGLLNDFPNLHQLSARNTGLTTVPSDIGKLGQLTTLDLADNRISLSANSLEQLSNLTNLKTLKLDGNPLRMPPNVGGMRDLKVLGLANTGIEDWPQGLFSDAAGEKNRPRGFALDMRQCPINTVPEVASGSDQAFILARARFGTMQLSDADRIRFGDYRESVGFARQQAYSGAVEDELSHWKPSSSAPSVFELSEGYKVHREESWHDVMAEPGSTDFFRVISKQRDSQDYRDVGARKQLTKRVWQMIDAMALDSELREELFKQASQPETCADAGSQLFNNMGLKVLVSQAYTESASAAVLDERLVRLARSAARLEKVGDVARAEISSQQQKFLINPANNTAPDDVEVHLAFETGLAKRLELPWQSDGMLFEPRSGVDRAKIETAYDTIIEREKGDGLVNGMVDSFENPFWEQHLRKTYPEQFASNDQLFEEKLGQLEELREVQNKWANNQDVAQTTRLQKKLEALARVLNVPEKEVFSGEAMSTSFYNRLVRDMGYARNELARDLTRAAMARAGI</sequence>
<keyword evidence="6" id="KW-0833">Ubl conjugation pathway</keyword>
<dbReference type="InterPro" id="IPR050216">
    <property type="entry name" value="LRR_domain-containing"/>
</dbReference>
<dbReference type="PANTHER" id="PTHR48051">
    <property type="match status" value="1"/>
</dbReference>
<dbReference type="SUPFAM" id="SSF52058">
    <property type="entry name" value="L domain-like"/>
    <property type="match status" value="1"/>
</dbReference>
<dbReference type="Pfam" id="PF14496">
    <property type="entry name" value="NEL"/>
    <property type="match status" value="1"/>
</dbReference>
<dbReference type="GO" id="GO:0061630">
    <property type="term" value="F:ubiquitin protein ligase activity"/>
    <property type="evidence" value="ECO:0007669"/>
    <property type="project" value="UniProtKB-EC"/>
</dbReference>
<keyword evidence="6" id="KW-0832">Ubl conjugation</keyword>
<comment type="catalytic activity">
    <reaction evidence="1">
        <text>S-ubiquitinyl-[E2 ubiquitin-conjugating enzyme]-L-cysteine + [acceptor protein]-L-lysine = [E2 ubiquitin-conjugating enzyme]-L-cysteine + N(6)-ubiquitinyl-[acceptor protein]-L-lysine.</text>
        <dbReference type="EC" id="2.3.2.27"/>
    </reaction>
</comment>
<name>A0A5E7WPW9_PSEFL</name>
<evidence type="ECO:0000256" key="2">
    <source>
        <dbReference type="ARBA" id="ARBA00012483"/>
    </source>
</evidence>
<evidence type="ECO:0000313" key="8">
    <source>
        <dbReference type="EMBL" id="VVQ37238.1"/>
    </source>
</evidence>
<evidence type="ECO:0000256" key="6">
    <source>
        <dbReference type="PROSITE-ProRule" id="PRU01398"/>
    </source>
</evidence>
<keyword evidence="6" id="KW-1035">Host cytoplasm</keyword>
<evidence type="ECO:0000256" key="4">
    <source>
        <dbReference type="ARBA" id="ARBA00022737"/>
    </source>
</evidence>
<dbReference type="InterPro" id="IPR029487">
    <property type="entry name" value="NEL_dom"/>
</dbReference>